<keyword evidence="3" id="KW-1185">Reference proteome</keyword>
<evidence type="ECO:0000256" key="1">
    <source>
        <dbReference type="SAM" id="MobiDB-lite"/>
    </source>
</evidence>
<evidence type="ECO:0000313" key="3">
    <source>
        <dbReference type="Proteomes" id="UP000192569"/>
    </source>
</evidence>
<gene>
    <name evidence="2" type="ORF">SAMN00808754_0256</name>
</gene>
<accession>A0A1W1VAC4</accession>
<feature type="region of interest" description="Disordered" evidence="1">
    <location>
        <begin position="65"/>
        <end position="157"/>
    </location>
</feature>
<feature type="compositionally biased region" description="Pro residues" evidence="1">
    <location>
        <begin position="74"/>
        <end position="109"/>
    </location>
</feature>
<protein>
    <submittedName>
        <fullName evidence="2">Uncharacterized protein</fullName>
    </submittedName>
</protein>
<reference evidence="2 3" key="1">
    <citation type="submission" date="2017-04" db="EMBL/GenBank/DDBJ databases">
        <authorList>
            <person name="Afonso C.L."/>
            <person name="Miller P.J."/>
            <person name="Scott M.A."/>
            <person name="Spackman E."/>
            <person name="Goraichik I."/>
            <person name="Dimitrov K.M."/>
            <person name="Suarez D.L."/>
            <person name="Swayne D.E."/>
        </authorList>
    </citation>
    <scope>NUCLEOTIDE SEQUENCE [LARGE SCALE GENOMIC DNA]</scope>
    <source>
        <strain evidence="2 3">ToBE</strain>
    </source>
</reference>
<dbReference type="EMBL" id="LT838272">
    <property type="protein sequence ID" value="SMB90163.1"/>
    <property type="molecule type" value="Genomic_DNA"/>
</dbReference>
<dbReference type="AlphaFoldDB" id="A0A1W1VAC4"/>
<sequence length="157" mass="17711">MGHFTYDEIKIRIGHVVMKMTRKFSLPWPHEVSAYIPRAEIRRRTYREGKLRCEEEMILNSLTIVHAPRHPPERPPLPGTQPLPLYPPAPPRPPKIPPLPEAPPAPPTGSPISPQALPPKIDPSCSHSLYIPSGTPSEPKANLKRPRIVLRFETRGK</sequence>
<dbReference type="STRING" id="698762.SAMN00808754_0256"/>
<proteinExistence type="predicted"/>
<name>A0A1W1VAC4_9FIRM</name>
<organism evidence="2 3">
    <name type="scientific">Thermanaeromonas toyohensis ToBE</name>
    <dbReference type="NCBI Taxonomy" id="698762"/>
    <lineage>
        <taxon>Bacteria</taxon>
        <taxon>Bacillati</taxon>
        <taxon>Bacillota</taxon>
        <taxon>Clostridia</taxon>
        <taxon>Neomoorellales</taxon>
        <taxon>Neomoorellaceae</taxon>
        <taxon>Thermanaeromonas</taxon>
    </lineage>
</organism>
<dbReference type="Proteomes" id="UP000192569">
    <property type="component" value="Chromosome I"/>
</dbReference>
<evidence type="ECO:0000313" key="2">
    <source>
        <dbReference type="EMBL" id="SMB90163.1"/>
    </source>
</evidence>